<dbReference type="NCBIfam" id="TIGR00384">
    <property type="entry name" value="dhsB"/>
    <property type="match status" value="1"/>
</dbReference>
<dbReference type="GO" id="GO:0006099">
    <property type="term" value="P:tricarboxylic acid cycle"/>
    <property type="evidence" value="ECO:0007669"/>
    <property type="project" value="InterPro"/>
</dbReference>
<evidence type="ECO:0000256" key="3">
    <source>
        <dbReference type="ARBA" id="ARBA00009433"/>
    </source>
</evidence>
<keyword evidence="9" id="KW-0411">Iron-sulfur</keyword>
<dbReference type="GO" id="GO:0051537">
    <property type="term" value="F:2 iron, 2 sulfur cluster binding"/>
    <property type="evidence" value="ECO:0007669"/>
    <property type="project" value="UniProtKB-KW"/>
</dbReference>
<evidence type="ECO:0000256" key="2">
    <source>
        <dbReference type="ARBA" id="ARBA00001966"/>
    </source>
</evidence>
<dbReference type="InterPro" id="IPR017896">
    <property type="entry name" value="4Fe4S_Fe-S-bd"/>
</dbReference>
<dbReference type="InterPro" id="IPR012675">
    <property type="entry name" value="Beta-grasp_dom_sf"/>
</dbReference>
<dbReference type="PROSITE" id="PS00197">
    <property type="entry name" value="2FE2S_FER_1"/>
    <property type="match status" value="1"/>
</dbReference>
<keyword evidence="7" id="KW-0560">Oxidoreductase</keyword>
<name>A0A1W1BSE2_9ZZZZ</name>
<keyword evidence="6" id="KW-0479">Metal-binding</keyword>
<dbReference type="PANTHER" id="PTHR11921">
    <property type="entry name" value="SUCCINATE DEHYDROGENASE IRON-SULFUR PROTEIN"/>
    <property type="match status" value="1"/>
</dbReference>
<dbReference type="FunFam" id="1.10.1060.10:FF:000003">
    <property type="entry name" value="Succinate dehydrogenase iron-sulfur subunit"/>
    <property type="match status" value="1"/>
</dbReference>
<keyword evidence="5" id="KW-0001">2Fe-2S</keyword>
<accession>A0A1W1BSE2</accession>
<dbReference type="SUPFAM" id="SSF54292">
    <property type="entry name" value="2Fe-2S ferredoxin-like"/>
    <property type="match status" value="1"/>
</dbReference>
<sequence length="238" mass="26608">MSREITITALKYNPSDENSKPTFAEYKLEETPGMTLYIALTKIKASIDHDLSSDFVCRAGICGACGMLINGKPRLACKTLTSDFEDGKIELLPLPTFNLIKDLSVDTGTWMDKMSIRVNSWIVANEETDISKIEKPIEPEVADEVFELDRCIECGLCVASCSTAIMREDFVGAVGLNRVARFAIDPHDERTDEDFYELIGDDEGIFGCMSLLACEDHCPKDLPLQSKIAYMRRKMVRV</sequence>
<evidence type="ECO:0000256" key="8">
    <source>
        <dbReference type="ARBA" id="ARBA00023004"/>
    </source>
</evidence>
<gene>
    <name evidence="13" type="ORF">MNB_SV-12-1190</name>
</gene>
<comment type="cofactor">
    <cofactor evidence="10">
        <name>[2Fe-2S] cluster</name>
        <dbReference type="ChEBI" id="CHEBI:190135"/>
    </cofactor>
</comment>
<feature type="domain" description="2Fe-2S ferredoxin-type" evidence="11">
    <location>
        <begin position="8"/>
        <end position="95"/>
    </location>
</feature>
<evidence type="ECO:0000313" key="13">
    <source>
        <dbReference type="EMBL" id="SFV56443.1"/>
    </source>
</evidence>
<dbReference type="InterPro" id="IPR004489">
    <property type="entry name" value="Succ_DH/fum_Rdtase_Fe-S"/>
</dbReference>
<evidence type="ECO:0000256" key="6">
    <source>
        <dbReference type="ARBA" id="ARBA00022723"/>
    </source>
</evidence>
<dbReference type="InterPro" id="IPR009051">
    <property type="entry name" value="Helical_ferredxn"/>
</dbReference>
<dbReference type="GO" id="GO:0051539">
    <property type="term" value="F:4 iron, 4 sulfur cluster binding"/>
    <property type="evidence" value="ECO:0007669"/>
    <property type="project" value="UniProtKB-KW"/>
</dbReference>
<dbReference type="InterPro" id="IPR001041">
    <property type="entry name" value="2Fe-2S_ferredoxin-type"/>
</dbReference>
<dbReference type="GO" id="GO:0016491">
    <property type="term" value="F:oxidoreductase activity"/>
    <property type="evidence" value="ECO:0007669"/>
    <property type="project" value="UniProtKB-KW"/>
</dbReference>
<dbReference type="SUPFAM" id="SSF46548">
    <property type="entry name" value="alpha-helical ferredoxin"/>
    <property type="match status" value="1"/>
</dbReference>
<protein>
    <submittedName>
        <fullName evidence="13">Succinate dehydrogenase iron-sulfur protein</fullName>
    </submittedName>
</protein>
<evidence type="ECO:0000256" key="1">
    <source>
        <dbReference type="ARBA" id="ARBA00001927"/>
    </source>
</evidence>
<evidence type="ECO:0000259" key="12">
    <source>
        <dbReference type="PROSITE" id="PS51379"/>
    </source>
</evidence>
<evidence type="ECO:0000256" key="9">
    <source>
        <dbReference type="ARBA" id="ARBA00023014"/>
    </source>
</evidence>
<reference evidence="13" key="1">
    <citation type="submission" date="2016-10" db="EMBL/GenBank/DDBJ databases">
        <authorList>
            <person name="de Groot N.N."/>
        </authorList>
    </citation>
    <scope>NUCLEOTIDE SEQUENCE</scope>
</reference>
<dbReference type="InterPro" id="IPR025192">
    <property type="entry name" value="Succ_DH/fum_Rdtase_N"/>
</dbReference>
<evidence type="ECO:0000256" key="10">
    <source>
        <dbReference type="ARBA" id="ARBA00034078"/>
    </source>
</evidence>
<organism evidence="13">
    <name type="scientific">hydrothermal vent metagenome</name>
    <dbReference type="NCBI Taxonomy" id="652676"/>
    <lineage>
        <taxon>unclassified sequences</taxon>
        <taxon>metagenomes</taxon>
        <taxon>ecological metagenomes</taxon>
    </lineage>
</organism>
<dbReference type="InterPro" id="IPR006058">
    <property type="entry name" value="2Fe2S_fd_BS"/>
</dbReference>
<dbReference type="NCBIfam" id="NF010071">
    <property type="entry name" value="PRK13552.1"/>
    <property type="match status" value="1"/>
</dbReference>
<comment type="similarity">
    <text evidence="3">Belongs to the succinate dehydrogenase/fumarate reductase iron-sulfur protein family.</text>
</comment>
<dbReference type="Pfam" id="PF13085">
    <property type="entry name" value="Fer2_3"/>
    <property type="match status" value="1"/>
</dbReference>
<dbReference type="PROSITE" id="PS51085">
    <property type="entry name" value="2FE2S_FER_2"/>
    <property type="match status" value="1"/>
</dbReference>
<dbReference type="GO" id="GO:0009055">
    <property type="term" value="F:electron transfer activity"/>
    <property type="evidence" value="ECO:0007669"/>
    <property type="project" value="InterPro"/>
</dbReference>
<keyword evidence="4" id="KW-0004">4Fe-4S</keyword>
<evidence type="ECO:0000259" key="11">
    <source>
        <dbReference type="PROSITE" id="PS51085"/>
    </source>
</evidence>
<dbReference type="GO" id="GO:0022904">
    <property type="term" value="P:respiratory electron transport chain"/>
    <property type="evidence" value="ECO:0007669"/>
    <property type="project" value="TreeGrafter"/>
</dbReference>
<comment type="cofactor">
    <cofactor evidence="1">
        <name>[3Fe-4S] cluster</name>
        <dbReference type="ChEBI" id="CHEBI:21137"/>
    </cofactor>
</comment>
<dbReference type="InterPro" id="IPR036010">
    <property type="entry name" value="2Fe-2S_ferredoxin-like_sf"/>
</dbReference>
<feature type="domain" description="4Fe-4S ferredoxin-type" evidence="12">
    <location>
        <begin position="142"/>
        <end position="171"/>
    </location>
</feature>
<proteinExistence type="inferred from homology"/>
<dbReference type="InterPro" id="IPR050573">
    <property type="entry name" value="SDH/FRD_Iron-Sulfur"/>
</dbReference>
<evidence type="ECO:0000256" key="4">
    <source>
        <dbReference type="ARBA" id="ARBA00022485"/>
    </source>
</evidence>
<comment type="cofactor">
    <cofactor evidence="2">
        <name>[4Fe-4S] cluster</name>
        <dbReference type="ChEBI" id="CHEBI:49883"/>
    </cofactor>
</comment>
<dbReference type="Gene3D" id="1.10.1060.10">
    <property type="entry name" value="Alpha-helical ferredoxin"/>
    <property type="match status" value="1"/>
</dbReference>
<keyword evidence="8" id="KW-0408">Iron</keyword>
<dbReference type="Pfam" id="PF13183">
    <property type="entry name" value="Fer4_8"/>
    <property type="match status" value="1"/>
</dbReference>
<evidence type="ECO:0000256" key="5">
    <source>
        <dbReference type="ARBA" id="ARBA00022714"/>
    </source>
</evidence>
<evidence type="ECO:0000256" key="7">
    <source>
        <dbReference type="ARBA" id="ARBA00023002"/>
    </source>
</evidence>
<dbReference type="PROSITE" id="PS51379">
    <property type="entry name" value="4FE4S_FER_2"/>
    <property type="match status" value="1"/>
</dbReference>
<dbReference type="PANTHER" id="PTHR11921:SF36">
    <property type="entry name" value="FUMARATE REDUCTASE IRON-SULFUR SUBUNIT"/>
    <property type="match status" value="1"/>
</dbReference>
<dbReference type="Gene3D" id="3.10.20.30">
    <property type="match status" value="1"/>
</dbReference>
<dbReference type="AlphaFoldDB" id="A0A1W1BSE2"/>
<dbReference type="EMBL" id="FPHE01000069">
    <property type="protein sequence ID" value="SFV56443.1"/>
    <property type="molecule type" value="Genomic_DNA"/>
</dbReference>
<dbReference type="GO" id="GO:0046872">
    <property type="term" value="F:metal ion binding"/>
    <property type="evidence" value="ECO:0007669"/>
    <property type="project" value="UniProtKB-KW"/>
</dbReference>